<reference evidence="2 3" key="1">
    <citation type="journal article" date="2016" name="Genome Biol. Evol.">
        <title>Divergent and convergent evolution of fungal pathogenicity.</title>
        <authorList>
            <person name="Shang Y."/>
            <person name="Xiao G."/>
            <person name="Zheng P."/>
            <person name="Cen K."/>
            <person name="Zhan S."/>
            <person name="Wang C."/>
        </authorList>
    </citation>
    <scope>NUCLEOTIDE SEQUENCE [LARGE SCALE GENOMIC DNA]</scope>
    <source>
        <strain evidence="2 3">ARSEF 7405</strain>
    </source>
</reference>
<feature type="chain" id="PRO_5007895351" evidence="1">
    <location>
        <begin position="20"/>
        <end position="138"/>
    </location>
</feature>
<protein>
    <submittedName>
        <fullName evidence="2">Uncharacterized protein</fullName>
    </submittedName>
</protein>
<feature type="signal peptide" evidence="1">
    <location>
        <begin position="1"/>
        <end position="19"/>
    </location>
</feature>
<evidence type="ECO:0000313" key="2">
    <source>
        <dbReference type="EMBL" id="KZZ94049.1"/>
    </source>
</evidence>
<keyword evidence="3" id="KW-1185">Reference proteome</keyword>
<name>A0A168AKT2_9EURO</name>
<evidence type="ECO:0000313" key="3">
    <source>
        <dbReference type="Proteomes" id="UP000242877"/>
    </source>
</evidence>
<comment type="caution">
    <text evidence="2">The sequence shown here is derived from an EMBL/GenBank/DDBJ whole genome shotgun (WGS) entry which is preliminary data.</text>
</comment>
<organism evidence="2 3">
    <name type="scientific">Ascosphaera apis ARSEF 7405</name>
    <dbReference type="NCBI Taxonomy" id="392613"/>
    <lineage>
        <taxon>Eukaryota</taxon>
        <taxon>Fungi</taxon>
        <taxon>Dikarya</taxon>
        <taxon>Ascomycota</taxon>
        <taxon>Pezizomycotina</taxon>
        <taxon>Eurotiomycetes</taxon>
        <taxon>Eurotiomycetidae</taxon>
        <taxon>Onygenales</taxon>
        <taxon>Ascosphaeraceae</taxon>
        <taxon>Ascosphaera</taxon>
    </lineage>
</organism>
<accession>A0A168AKT2</accession>
<proteinExistence type="predicted"/>
<sequence>MTMNIIAAIVVLLAGHTLAARSDKCTPSDDPGTCNMNYVFKHDIDKGNIESWVALHDHKCEFIGQYNKIVLYEPLKSLLPHMLTFSSTGKQKNASDVEFWYFTDHYKGGFKDCVETDVGIYSCVRQFDCHWDVTEDLL</sequence>
<dbReference type="EMBL" id="AZGZ01000007">
    <property type="protein sequence ID" value="KZZ94049.1"/>
    <property type="molecule type" value="Genomic_DNA"/>
</dbReference>
<dbReference type="Proteomes" id="UP000242877">
    <property type="component" value="Unassembled WGS sequence"/>
</dbReference>
<dbReference type="OrthoDB" id="10379779at2759"/>
<keyword evidence="1" id="KW-0732">Signal</keyword>
<gene>
    <name evidence="2" type="ORF">AAP_02142</name>
</gene>
<evidence type="ECO:0000256" key="1">
    <source>
        <dbReference type="SAM" id="SignalP"/>
    </source>
</evidence>
<dbReference type="AlphaFoldDB" id="A0A168AKT2"/>
<dbReference type="VEuPathDB" id="FungiDB:AAP_02142"/>